<gene>
    <name evidence="9" type="ORF">GDO78_020340</name>
</gene>
<evidence type="ECO:0000256" key="7">
    <source>
        <dbReference type="SAM" id="MobiDB-lite"/>
    </source>
</evidence>
<proteinExistence type="predicted"/>
<feature type="region of interest" description="Disordered" evidence="7">
    <location>
        <begin position="158"/>
        <end position="218"/>
    </location>
</feature>
<dbReference type="Proteomes" id="UP000770717">
    <property type="component" value="Unassembled WGS sequence"/>
</dbReference>
<evidence type="ECO:0000313" key="9">
    <source>
        <dbReference type="EMBL" id="KAG9472300.1"/>
    </source>
</evidence>
<reference evidence="9" key="1">
    <citation type="thesis" date="2020" institute="ProQuest LLC" country="789 East Eisenhower Parkway, Ann Arbor, MI, USA">
        <title>Comparative Genomics and Chromosome Evolution.</title>
        <authorList>
            <person name="Mudd A.B."/>
        </authorList>
    </citation>
    <scope>NUCLEOTIDE SEQUENCE</scope>
    <source>
        <strain evidence="9">HN-11 Male</strain>
        <tissue evidence="9">Kidney and liver</tissue>
    </source>
</reference>
<keyword evidence="5" id="KW-0804">Transcription</keyword>
<feature type="domain" description="DED" evidence="8">
    <location>
        <begin position="26"/>
        <end position="147"/>
    </location>
</feature>
<evidence type="ECO:0000256" key="6">
    <source>
        <dbReference type="ARBA" id="ARBA00023242"/>
    </source>
</evidence>
<protein>
    <recommendedName>
        <fullName evidence="8">DED domain-containing protein</fullName>
    </recommendedName>
</protein>
<dbReference type="PANTHER" id="PTHR15205">
    <property type="entry name" value="DEATH EFFECTOR DOMAIN-CONTAINING PROTEIN"/>
    <property type="match status" value="1"/>
</dbReference>
<dbReference type="PROSITE" id="PS50168">
    <property type="entry name" value="DED"/>
    <property type="match status" value="1"/>
</dbReference>
<keyword evidence="4" id="KW-0238">DNA-binding</keyword>
<dbReference type="GO" id="GO:0005730">
    <property type="term" value="C:nucleolus"/>
    <property type="evidence" value="ECO:0007669"/>
    <property type="project" value="UniProtKB-SubCell"/>
</dbReference>
<dbReference type="OrthoDB" id="6422954at2759"/>
<keyword evidence="6" id="KW-0539">Nucleus</keyword>
<comment type="caution">
    <text evidence="9">The sequence shown here is derived from an EMBL/GenBank/DDBJ whole genome shotgun (WGS) entry which is preliminary data.</text>
</comment>
<dbReference type="InterPro" id="IPR001875">
    <property type="entry name" value="DED_dom"/>
</dbReference>
<dbReference type="GO" id="GO:0003677">
    <property type="term" value="F:DNA binding"/>
    <property type="evidence" value="ECO:0007669"/>
    <property type="project" value="UniProtKB-KW"/>
</dbReference>
<feature type="compositionally biased region" description="Basic residues" evidence="7">
    <location>
        <begin position="192"/>
        <end position="212"/>
    </location>
</feature>
<evidence type="ECO:0000256" key="3">
    <source>
        <dbReference type="ARBA" id="ARBA00023015"/>
    </source>
</evidence>
<dbReference type="PANTHER" id="PTHR15205:SF1">
    <property type="entry name" value="DNA-BINDING DEATH EFFECTOR DOMAIN-CONTAINING PROTEIN 2"/>
    <property type="match status" value="1"/>
</dbReference>
<dbReference type="Gene3D" id="1.10.533.10">
    <property type="entry name" value="Death Domain, Fas"/>
    <property type="match status" value="1"/>
</dbReference>
<dbReference type="CDD" id="cd08791">
    <property type="entry name" value="DED_DEDD2"/>
    <property type="match status" value="1"/>
</dbReference>
<evidence type="ECO:0000256" key="1">
    <source>
        <dbReference type="ARBA" id="ARBA00004604"/>
    </source>
</evidence>
<keyword evidence="2" id="KW-0053">Apoptosis</keyword>
<dbReference type="AlphaFoldDB" id="A0A8J6ENL6"/>
<evidence type="ECO:0000256" key="2">
    <source>
        <dbReference type="ARBA" id="ARBA00022703"/>
    </source>
</evidence>
<accession>A0A8J6ENL6</accession>
<dbReference type="Pfam" id="PF20694">
    <property type="entry name" value="TRADD-like_N"/>
    <property type="match status" value="1"/>
</dbReference>
<dbReference type="EMBL" id="WNTK01000062">
    <property type="protein sequence ID" value="KAG9472300.1"/>
    <property type="molecule type" value="Genomic_DNA"/>
</dbReference>
<dbReference type="InterPro" id="IPR038856">
    <property type="entry name" value="DEDD/DEDD2"/>
</dbReference>
<dbReference type="InterPro" id="IPR049341">
    <property type="entry name" value="TRADD-like_N"/>
</dbReference>
<comment type="subcellular location">
    <subcellularLocation>
        <location evidence="1">Nucleus</location>
        <location evidence="1">Nucleolus</location>
    </subcellularLocation>
</comment>
<name>A0A8J6ENL6_ELECQ</name>
<evidence type="ECO:0000256" key="4">
    <source>
        <dbReference type="ARBA" id="ARBA00023125"/>
    </source>
</evidence>
<dbReference type="SUPFAM" id="SSF47986">
    <property type="entry name" value="DEATH domain"/>
    <property type="match status" value="1"/>
</dbReference>
<evidence type="ECO:0000259" key="8">
    <source>
        <dbReference type="PROSITE" id="PS50168"/>
    </source>
</evidence>
<evidence type="ECO:0000256" key="5">
    <source>
        <dbReference type="ARBA" id="ARBA00023163"/>
    </source>
</evidence>
<sequence>MAAIRKPIFFPSWEEEECLDYYGMLSLHRMFDIIGSQLTDSDIDALSFLLNESYPFTHPLDPNIWTVEEADVAPDSALIAAWQRWNRSSSAFNNDNLDTPDLQRPKNGTELLLQLERRGKCDESNFKHLLQLLRILTRHDLLPYVSLKRPRTVSPERYTYGPSVVDAGNKMDDCLNSTSQTSEDSWETGSSAKKRRSAGKKNRSRCTKPKKNKVSDVIPPAEIRQSKVTCGIRLRVRGEYFHHDRILNQNVRSLKEDPLEKQFDLFSQSNTVLKSIDLGSIICDIKFSELSYLDAFWTDYMNGSLLEALKGVFITDSLKEVVGQKNIQLLVNVDEDDYEEGRRLLLENCAQRSD</sequence>
<keyword evidence="3" id="KW-0805">Transcription regulation</keyword>
<dbReference type="InterPro" id="IPR011029">
    <property type="entry name" value="DEATH-like_dom_sf"/>
</dbReference>
<dbReference type="GO" id="GO:0008625">
    <property type="term" value="P:extrinsic apoptotic signaling pathway via death domain receptors"/>
    <property type="evidence" value="ECO:0007669"/>
    <property type="project" value="TreeGrafter"/>
</dbReference>
<evidence type="ECO:0000313" key="10">
    <source>
        <dbReference type="Proteomes" id="UP000770717"/>
    </source>
</evidence>
<dbReference type="GO" id="GO:0042981">
    <property type="term" value="P:regulation of apoptotic process"/>
    <property type="evidence" value="ECO:0007669"/>
    <property type="project" value="InterPro"/>
</dbReference>
<organism evidence="9 10">
    <name type="scientific">Eleutherodactylus coqui</name>
    <name type="common">Puerto Rican coqui</name>
    <dbReference type="NCBI Taxonomy" id="57060"/>
    <lineage>
        <taxon>Eukaryota</taxon>
        <taxon>Metazoa</taxon>
        <taxon>Chordata</taxon>
        <taxon>Craniata</taxon>
        <taxon>Vertebrata</taxon>
        <taxon>Euteleostomi</taxon>
        <taxon>Amphibia</taxon>
        <taxon>Batrachia</taxon>
        <taxon>Anura</taxon>
        <taxon>Neobatrachia</taxon>
        <taxon>Hyloidea</taxon>
        <taxon>Eleutherodactylidae</taxon>
        <taxon>Eleutherodactylinae</taxon>
        <taxon>Eleutherodactylus</taxon>
        <taxon>Eleutherodactylus</taxon>
    </lineage>
</organism>
<keyword evidence="10" id="KW-1185">Reference proteome</keyword>